<keyword evidence="6" id="KW-0418">Kinase</keyword>
<keyword evidence="3 9" id="KW-0723">Serine/threonine-protein kinase</keyword>
<dbReference type="GO" id="GO:0005524">
    <property type="term" value="F:ATP binding"/>
    <property type="evidence" value="ECO:0007669"/>
    <property type="project" value="UniProtKB-UniRule"/>
</dbReference>
<dbReference type="GO" id="GO:0004674">
    <property type="term" value="F:protein serine/threonine kinase activity"/>
    <property type="evidence" value="ECO:0007669"/>
    <property type="project" value="UniProtKB-KW"/>
</dbReference>
<comment type="similarity">
    <text evidence="1">Belongs to the protein kinase superfamily. CMGC Ser/Thr protein kinase family. GSK-3 subfamily.</text>
</comment>
<dbReference type="GO" id="GO:0030154">
    <property type="term" value="P:cell differentiation"/>
    <property type="evidence" value="ECO:0007669"/>
    <property type="project" value="TreeGrafter"/>
</dbReference>
<protein>
    <recommendedName>
        <fullName evidence="10">Protein kinase domain-containing protein</fullName>
    </recommendedName>
</protein>
<keyword evidence="7 8" id="KW-0067">ATP-binding</keyword>
<dbReference type="PANTHER" id="PTHR24057:SF4">
    <property type="entry name" value="PROTEIN KINASE MCK1"/>
    <property type="match status" value="1"/>
</dbReference>
<dbReference type="InterPro" id="IPR050591">
    <property type="entry name" value="GSK-3"/>
</dbReference>
<dbReference type="PROSITE" id="PS50011">
    <property type="entry name" value="PROTEIN_KINASE_DOM"/>
    <property type="match status" value="1"/>
</dbReference>
<comment type="caution">
    <text evidence="11">The sequence shown here is derived from an EMBL/GenBank/DDBJ whole genome shotgun (WGS) entry which is preliminary data.</text>
</comment>
<accession>A0A9P8TGS9</accession>
<dbReference type="OrthoDB" id="272141at2759"/>
<dbReference type="PROSITE" id="PS00108">
    <property type="entry name" value="PROTEIN_KINASE_ST"/>
    <property type="match status" value="1"/>
</dbReference>
<evidence type="ECO:0000256" key="8">
    <source>
        <dbReference type="PROSITE-ProRule" id="PRU10141"/>
    </source>
</evidence>
<dbReference type="Gene3D" id="1.10.510.10">
    <property type="entry name" value="Transferase(Phosphotransferase) domain 1"/>
    <property type="match status" value="1"/>
</dbReference>
<gene>
    <name evidence="11" type="ORF">WICMUC_001597</name>
</gene>
<dbReference type="GO" id="GO:0005737">
    <property type="term" value="C:cytoplasm"/>
    <property type="evidence" value="ECO:0007669"/>
    <property type="project" value="TreeGrafter"/>
</dbReference>
<comment type="similarity">
    <text evidence="2">Belongs to the protein kinase superfamily. CMGC Ser/Thr protein kinase family. CDC2/CDKX subfamily.</text>
</comment>
<keyword evidence="12" id="KW-1185">Reference proteome</keyword>
<proteinExistence type="inferred from homology"/>
<dbReference type="CDD" id="cd14137">
    <property type="entry name" value="STKc_GSK3"/>
    <property type="match status" value="1"/>
</dbReference>
<keyword evidence="4" id="KW-0808">Transferase</keyword>
<evidence type="ECO:0000256" key="7">
    <source>
        <dbReference type="ARBA" id="ARBA00022840"/>
    </source>
</evidence>
<dbReference type="FunFam" id="1.10.510.10:FF:000624">
    <property type="entry name" value="Mitogen-activated protein kinase"/>
    <property type="match status" value="1"/>
</dbReference>
<feature type="domain" description="Protein kinase" evidence="10">
    <location>
        <begin position="26"/>
        <end position="317"/>
    </location>
</feature>
<reference evidence="11" key="1">
    <citation type="journal article" date="2021" name="Open Biol.">
        <title>Shared evolutionary footprints suggest mitochondrial oxidative damage underlies multiple complex I losses in fungi.</title>
        <authorList>
            <person name="Schikora-Tamarit M.A."/>
            <person name="Marcet-Houben M."/>
            <person name="Nosek J."/>
            <person name="Gabaldon T."/>
        </authorList>
    </citation>
    <scope>NUCLEOTIDE SEQUENCE</scope>
    <source>
        <strain evidence="11">CBS6341</strain>
    </source>
</reference>
<dbReference type="PANTHER" id="PTHR24057">
    <property type="entry name" value="GLYCOGEN SYNTHASE KINASE-3 ALPHA"/>
    <property type="match status" value="1"/>
</dbReference>
<evidence type="ECO:0000256" key="3">
    <source>
        <dbReference type="ARBA" id="ARBA00022527"/>
    </source>
</evidence>
<dbReference type="InterPro" id="IPR039192">
    <property type="entry name" value="STKc_GSK3"/>
</dbReference>
<dbReference type="InterPro" id="IPR011009">
    <property type="entry name" value="Kinase-like_dom_sf"/>
</dbReference>
<dbReference type="GO" id="GO:0004712">
    <property type="term" value="F:protein serine/threonine/tyrosine kinase activity"/>
    <property type="evidence" value="ECO:0007669"/>
    <property type="project" value="TreeGrafter"/>
</dbReference>
<dbReference type="GO" id="GO:0005634">
    <property type="term" value="C:nucleus"/>
    <property type="evidence" value="ECO:0007669"/>
    <property type="project" value="TreeGrafter"/>
</dbReference>
<evidence type="ECO:0000256" key="5">
    <source>
        <dbReference type="ARBA" id="ARBA00022741"/>
    </source>
</evidence>
<dbReference type="GO" id="GO:0007165">
    <property type="term" value="P:signal transduction"/>
    <property type="evidence" value="ECO:0007669"/>
    <property type="project" value="TreeGrafter"/>
</dbReference>
<evidence type="ECO:0000256" key="9">
    <source>
        <dbReference type="RuleBase" id="RU000304"/>
    </source>
</evidence>
<evidence type="ECO:0000256" key="2">
    <source>
        <dbReference type="ARBA" id="ARBA00006485"/>
    </source>
</evidence>
<dbReference type="SMART" id="SM00220">
    <property type="entry name" value="S_TKc"/>
    <property type="match status" value="1"/>
</dbReference>
<evidence type="ECO:0000259" key="10">
    <source>
        <dbReference type="PROSITE" id="PS50011"/>
    </source>
</evidence>
<evidence type="ECO:0000256" key="6">
    <source>
        <dbReference type="ARBA" id="ARBA00022777"/>
    </source>
</evidence>
<dbReference type="AlphaFoldDB" id="A0A9P8TGS9"/>
<evidence type="ECO:0000313" key="11">
    <source>
        <dbReference type="EMBL" id="KAH3678316.1"/>
    </source>
</evidence>
<dbReference type="EMBL" id="JAEUBF010000452">
    <property type="protein sequence ID" value="KAH3678316.1"/>
    <property type="molecule type" value="Genomic_DNA"/>
</dbReference>
<dbReference type="Gene3D" id="3.30.200.20">
    <property type="entry name" value="Phosphorylase Kinase, domain 1"/>
    <property type="match status" value="1"/>
</dbReference>
<dbReference type="InterPro" id="IPR008271">
    <property type="entry name" value="Ser/Thr_kinase_AS"/>
</dbReference>
<evidence type="ECO:0000313" key="12">
    <source>
        <dbReference type="Proteomes" id="UP000769528"/>
    </source>
</evidence>
<evidence type="ECO:0000256" key="1">
    <source>
        <dbReference type="ARBA" id="ARBA00005527"/>
    </source>
</evidence>
<keyword evidence="5 8" id="KW-0547">Nucleotide-binding</keyword>
<dbReference type="InterPro" id="IPR000719">
    <property type="entry name" value="Prot_kinase_dom"/>
</dbReference>
<name>A0A9P8TGS9_9ASCO</name>
<dbReference type="PROSITE" id="PS00107">
    <property type="entry name" value="PROTEIN_KINASE_ATP"/>
    <property type="match status" value="1"/>
</dbReference>
<organism evidence="11 12">
    <name type="scientific">Wickerhamomyces mucosus</name>
    <dbReference type="NCBI Taxonomy" id="1378264"/>
    <lineage>
        <taxon>Eukaryota</taxon>
        <taxon>Fungi</taxon>
        <taxon>Dikarya</taxon>
        <taxon>Ascomycota</taxon>
        <taxon>Saccharomycotina</taxon>
        <taxon>Saccharomycetes</taxon>
        <taxon>Phaffomycetales</taxon>
        <taxon>Wickerhamomycetaceae</taxon>
        <taxon>Wickerhamomyces</taxon>
    </lineage>
</organism>
<feature type="binding site" evidence="8">
    <location>
        <position position="59"/>
    </location>
    <ligand>
        <name>ATP</name>
        <dbReference type="ChEBI" id="CHEBI:30616"/>
    </ligand>
</feature>
<dbReference type="Proteomes" id="UP000769528">
    <property type="component" value="Unassembled WGS sequence"/>
</dbReference>
<sequence length="362" mass="41261">MSTQSSEFIANDVTSNRSNGVKQMLVKEYKKIGEGAFGTVSQAKLLDGETWIGPFAIKKVPAQTEYKSRELEILRLTNHPNVITLEYFFTHKSPKDGKIYQHLAMECLPETLQLEIRCYHNSMLELPLKHIKLYTYQIARAMLYLHALGICHRDIKPSNILVDPSTGILKICDFGSAKKLEPQQPSVSYICSRYYRAPELIVGCQYYSTQIDIWGLGCVIAEMLLRKPIFQGDDPILQLREIAKLLGPPDKRFLFNSNPKYVGPLFSRPLFSGKVSQRFQKVLGNAGEKGIDLLMKVLVYEPENRLSPRRILAHEFFDDLRIDNKFVPRGSPNPVNLPKLFNFSNFELDVIGELIDRVAPSH</sequence>
<evidence type="ECO:0000256" key="4">
    <source>
        <dbReference type="ARBA" id="ARBA00022679"/>
    </source>
</evidence>
<dbReference type="Pfam" id="PF00069">
    <property type="entry name" value="Pkinase"/>
    <property type="match status" value="1"/>
</dbReference>
<dbReference type="InterPro" id="IPR017441">
    <property type="entry name" value="Protein_kinase_ATP_BS"/>
</dbReference>
<dbReference type="SUPFAM" id="SSF56112">
    <property type="entry name" value="Protein kinase-like (PK-like)"/>
    <property type="match status" value="1"/>
</dbReference>
<reference evidence="11" key="2">
    <citation type="submission" date="2021-01" db="EMBL/GenBank/DDBJ databases">
        <authorList>
            <person name="Schikora-Tamarit M.A."/>
        </authorList>
    </citation>
    <scope>NUCLEOTIDE SEQUENCE</scope>
    <source>
        <strain evidence="11">CBS6341</strain>
    </source>
</reference>